<dbReference type="InterPro" id="IPR036116">
    <property type="entry name" value="FN3_sf"/>
</dbReference>
<evidence type="ECO:0000313" key="12">
    <source>
        <dbReference type="Proteomes" id="UP000314294"/>
    </source>
</evidence>
<evidence type="ECO:0000256" key="5">
    <source>
        <dbReference type="ARBA" id="ARBA00023136"/>
    </source>
</evidence>
<dbReference type="InterPro" id="IPR013783">
    <property type="entry name" value="Ig-like_fold"/>
</dbReference>
<comment type="caution">
    <text evidence="11">The sequence shown here is derived from an EMBL/GenBank/DDBJ whole genome shotgun (WGS) entry which is preliminary data.</text>
</comment>
<keyword evidence="3" id="KW-0732">Signal</keyword>
<evidence type="ECO:0000256" key="7">
    <source>
        <dbReference type="ARBA" id="ARBA00023170"/>
    </source>
</evidence>
<protein>
    <recommendedName>
        <fullName evidence="10">Fibronectin type-III domain-containing protein</fullName>
    </recommendedName>
</protein>
<feature type="region of interest" description="Disordered" evidence="9">
    <location>
        <begin position="91"/>
        <end position="228"/>
    </location>
</feature>
<keyword evidence="6" id="KW-1015">Disulfide bond</keyword>
<evidence type="ECO:0000256" key="3">
    <source>
        <dbReference type="ARBA" id="ARBA00022729"/>
    </source>
</evidence>
<evidence type="ECO:0000313" key="11">
    <source>
        <dbReference type="EMBL" id="TNN40139.1"/>
    </source>
</evidence>
<keyword evidence="12" id="KW-1185">Reference proteome</keyword>
<name>A0A4Z2FG16_9TELE</name>
<dbReference type="EMBL" id="SRLO01001215">
    <property type="protein sequence ID" value="TNN40139.1"/>
    <property type="molecule type" value="Genomic_DNA"/>
</dbReference>
<keyword evidence="4" id="KW-1133">Transmembrane helix</keyword>
<keyword evidence="5" id="KW-0472">Membrane</keyword>
<dbReference type="Proteomes" id="UP000314294">
    <property type="component" value="Unassembled WGS sequence"/>
</dbReference>
<dbReference type="SUPFAM" id="SSF49265">
    <property type="entry name" value="Fibronectin type III"/>
    <property type="match status" value="1"/>
</dbReference>
<dbReference type="PANTHER" id="PTHR23037:SF35">
    <property type="entry name" value="FIBRONECTIN TYPE-III DOMAIN-CONTAINING PROTEIN"/>
    <property type="match status" value="1"/>
</dbReference>
<evidence type="ECO:0000256" key="1">
    <source>
        <dbReference type="ARBA" id="ARBA00004479"/>
    </source>
</evidence>
<feature type="compositionally biased region" description="Polar residues" evidence="9">
    <location>
        <begin position="215"/>
        <end position="228"/>
    </location>
</feature>
<evidence type="ECO:0000259" key="10">
    <source>
        <dbReference type="PROSITE" id="PS50853"/>
    </source>
</evidence>
<evidence type="ECO:0000256" key="8">
    <source>
        <dbReference type="ARBA" id="ARBA00023180"/>
    </source>
</evidence>
<dbReference type="InterPro" id="IPR003961">
    <property type="entry name" value="FN3_dom"/>
</dbReference>
<accession>A0A4Z2FG16</accession>
<gene>
    <name evidence="11" type="ORF">EYF80_049698</name>
</gene>
<dbReference type="GO" id="GO:0004896">
    <property type="term" value="F:cytokine receptor activity"/>
    <property type="evidence" value="ECO:0007669"/>
    <property type="project" value="TreeGrafter"/>
</dbReference>
<proteinExistence type="predicted"/>
<dbReference type="PANTHER" id="PTHR23037">
    <property type="entry name" value="CYTOKINE RECEPTOR"/>
    <property type="match status" value="1"/>
</dbReference>
<feature type="domain" description="Fibronectin type-III" evidence="10">
    <location>
        <begin position="328"/>
        <end position="426"/>
    </location>
</feature>
<evidence type="ECO:0000256" key="4">
    <source>
        <dbReference type="ARBA" id="ARBA00022989"/>
    </source>
</evidence>
<evidence type="ECO:0000256" key="6">
    <source>
        <dbReference type="ARBA" id="ARBA00023157"/>
    </source>
</evidence>
<keyword evidence="7" id="KW-0675">Receptor</keyword>
<dbReference type="Gene3D" id="2.60.40.10">
    <property type="entry name" value="Immunoglobulins"/>
    <property type="match status" value="1"/>
</dbReference>
<dbReference type="GO" id="GO:0009897">
    <property type="term" value="C:external side of plasma membrane"/>
    <property type="evidence" value="ECO:0007669"/>
    <property type="project" value="TreeGrafter"/>
</dbReference>
<dbReference type="PROSITE" id="PS50853">
    <property type="entry name" value="FN3"/>
    <property type="match status" value="1"/>
</dbReference>
<feature type="compositionally biased region" description="Basic and acidic residues" evidence="9">
    <location>
        <begin position="92"/>
        <end position="159"/>
    </location>
</feature>
<keyword evidence="8" id="KW-0325">Glycoprotein</keyword>
<organism evidence="11 12">
    <name type="scientific">Liparis tanakae</name>
    <name type="common">Tanaka's snailfish</name>
    <dbReference type="NCBI Taxonomy" id="230148"/>
    <lineage>
        <taxon>Eukaryota</taxon>
        <taxon>Metazoa</taxon>
        <taxon>Chordata</taxon>
        <taxon>Craniata</taxon>
        <taxon>Vertebrata</taxon>
        <taxon>Euteleostomi</taxon>
        <taxon>Actinopterygii</taxon>
        <taxon>Neopterygii</taxon>
        <taxon>Teleostei</taxon>
        <taxon>Neoteleostei</taxon>
        <taxon>Acanthomorphata</taxon>
        <taxon>Eupercaria</taxon>
        <taxon>Perciformes</taxon>
        <taxon>Cottioidei</taxon>
        <taxon>Cottales</taxon>
        <taxon>Liparidae</taxon>
        <taxon>Liparis</taxon>
    </lineage>
</organism>
<evidence type="ECO:0000256" key="2">
    <source>
        <dbReference type="ARBA" id="ARBA00022692"/>
    </source>
</evidence>
<evidence type="ECO:0000256" key="9">
    <source>
        <dbReference type="SAM" id="MobiDB-lite"/>
    </source>
</evidence>
<feature type="region of interest" description="Disordered" evidence="9">
    <location>
        <begin position="530"/>
        <end position="549"/>
    </location>
</feature>
<reference evidence="11 12" key="1">
    <citation type="submission" date="2019-03" db="EMBL/GenBank/DDBJ databases">
        <title>First draft genome of Liparis tanakae, snailfish: a comprehensive survey of snailfish specific genes.</title>
        <authorList>
            <person name="Kim W."/>
            <person name="Song I."/>
            <person name="Jeong J.-H."/>
            <person name="Kim D."/>
            <person name="Kim S."/>
            <person name="Ryu S."/>
            <person name="Song J.Y."/>
            <person name="Lee S.K."/>
        </authorList>
    </citation>
    <scope>NUCLEOTIDE SEQUENCE [LARGE SCALE GENOMIC DNA]</scope>
    <source>
        <tissue evidence="11">Muscle</tissue>
    </source>
</reference>
<dbReference type="OrthoDB" id="8897483at2759"/>
<sequence length="635" mass="67513">MASRGAAQNPFSVAVGLSSAGLQRVAGRLHVLQQPLVVHGLGLVYLLDAARHASLCRDWEASGRSEISVRLFLSAKETGCAYRESVMWGKGAGREEKGEGRDEKWAGREEKWAGREGKGAGAARDEKGAGPECDEKGPECDEKGPECDGKGAGPEREGKGAGPECEGTGMGPERKGSAGTLLARPPASVSEPPPSARTRGRPSSGSCGGRETQRKLSSIATSGQEKTLETQITGHYRALKALQFRLTPCASPREPAAAHTATRNRDNPPQELLVVPLKDAARPPAHRLSAEATTSGGSELISFTGASPIREEARAVCTTRLRYIQPTPPRQPEIRDAPETFNITWRSGYEGHRYLKGDLDYDLLLQTQSSGTRTSRLKSLETSASVPRSRLPPGATLCVKVRSKPNNKRDYGGTWSAWSPSACRENEAGKEEEDNLFVVLIRSLGPVCAAVGVTLFVLRRPAKWLSPQGEMELTYKTEEVLTADAVTVEPKPATTDPEENRAFHDPTVPLGVTQCQSSYIGLPGVHWASPPPGPTLSPGETSPAAPPRPVWGVGAGEVEVVSALPADVFSACSSDSGCSFEEPTQSPECSSPNRPPPPCFWNDYCVLNKTDGGFSPVLVSGGSGPAVPTGSLQEE</sequence>
<comment type="subcellular location">
    <subcellularLocation>
        <location evidence="1">Membrane</location>
        <topology evidence="1">Single-pass type I membrane protein</topology>
    </subcellularLocation>
</comment>
<dbReference type="AlphaFoldDB" id="A0A4Z2FG16"/>
<keyword evidence="2" id="KW-0812">Transmembrane</keyword>